<dbReference type="RefSeq" id="WP_012412997.1">
    <property type="nucleotide sequence ID" value="NC_010631.1"/>
</dbReference>
<keyword evidence="3" id="KW-1185">Reference proteome</keyword>
<protein>
    <recommendedName>
        <fullName evidence="4">VWFA domain-containing protein</fullName>
    </recommendedName>
</protein>
<proteinExistence type="predicted"/>
<evidence type="ECO:0008006" key="4">
    <source>
        <dbReference type="Google" id="ProtNLM"/>
    </source>
</evidence>
<sequence>MSKFRRSFWLYPLFQIPLIVFGVCLVATVLCSLLGLGRPSVAVAIALDMSNSTYEGKSFNAPDTVMAQEVAAVRSYIEQNSQQLKSPNNIQIFGFGDRVIPLTNSFTSDRQKLEAELNLALANPNLSSQIGTETNLSQSIDQGTKLLSNIQDRCRELLLVTDGVAEVIPSVLTQAVAQKVKINAVVVGANAPQIKSATDITNGIYLSGESNNLQIFFKDIFFTSFNSNVKWVYFWRGCTWIALMWLIILPLDKWVFQGLINLPMNLSGQLALGNALFWTVVTPLILWQLSGLPFFSNC</sequence>
<dbReference type="PhylomeDB" id="B2JAM3"/>
<evidence type="ECO:0000313" key="3">
    <source>
        <dbReference type="Proteomes" id="UP000001191"/>
    </source>
</evidence>
<dbReference type="EMBL" id="CP001038">
    <property type="protein sequence ID" value="ACC84977.1"/>
    <property type="molecule type" value="Genomic_DNA"/>
</dbReference>
<keyword evidence="1" id="KW-1133">Transmembrane helix</keyword>
<evidence type="ECO:0000313" key="2">
    <source>
        <dbReference type="EMBL" id="ACC84977.1"/>
    </source>
</evidence>
<geneLocation type="plasmid" evidence="2 3">
    <name>pNPUN01</name>
</geneLocation>
<dbReference type="SUPFAM" id="SSF53300">
    <property type="entry name" value="vWA-like"/>
    <property type="match status" value="1"/>
</dbReference>
<dbReference type="EnsemblBacteria" id="ACC84977">
    <property type="protein sequence ID" value="ACC84977"/>
    <property type="gene ID" value="Npun_AF097"/>
</dbReference>
<keyword evidence="2" id="KW-0614">Plasmid</keyword>
<dbReference type="KEGG" id="npu:Npun_AF097"/>
<feature type="transmembrane region" description="Helical" evidence="1">
    <location>
        <begin position="270"/>
        <end position="289"/>
    </location>
</feature>
<dbReference type="InterPro" id="IPR036465">
    <property type="entry name" value="vWFA_dom_sf"/>
</dbReference>
<organism evidence="2 3">
    <name type="scientific">Nostoc punctiforme (strain ATCC 29133 / PCC 73102)</name>
    <dbReference type="NCBI Taxonomy" id="63737"/>
    <lineage>
        <taxon>Bacteria</taxon>
        <taxon>Bacillati</taxon>
        <taxon>Cyanobacteriota</taxon>
        <taxon>Cyanophyceae</taxon>
        <taxon>Nostocales</taxon>
        <taxon>Nostocaceae</taxon>
        <taxon>Nostoc</taxon>
    </lineage>
</organism>
<dbReference type="Gene3D" id="3.40.50.410">
    <property type="entry name" value="von Willebrand factor, type A domain"/>
    <property type="match status" value="1"/>
</dbReference>
<dbReference type="Proteomes" id="UP000001191">
    <property type="component" value="Plasmid pNPUN01"/>
</dbReference>
<dbReference type="OrthoDB" id="564775at2"/>
<evidence type="ECO:0000256" key="1">
    <source>
        <dbReference type="SAM" id="Phobius"/>
    </source>
</evidence>
<feature type="transmembrane region" description="Helical" evidence="1">
    <location>
        <begin position="231"/>
        <end position="249"/>
    </location>
</feature>
<name>B2JAM3_NOSP7</name>
<accession>B2JAM3</accession>
<gene>
    <name evidence="2" type="ordered locus">Npun_AF097</name>
</gene>
<dbReference type="HOGENOM" id="CLU_080736_0_0_3"/>
<dbReference type="AlphaFoldDB" id="B2JAM3"/>
<keyword evidence="1" id="KW-0812">Transmembrane</keyword>
<keyword evidence="1" id="KW-0472">Membrane</keyword>
<reference evidence="3" key="1">
    <citation type="submission" date="2008-04" db="EMBL/GenBank/DDBJ databases">
        <title>Complete sequence of plasmid 1 of Nostoc punctiforme ATCC 29133.</title>
        <authorList>
            <consortium name="US DOE Joint Genome Institute"/>
            <person name="Copeland A."/>
            <person name="Lucas S."/>
            <person name="Lapidus A."/>
            <person name="Glavina del Rio T."/>
            <person name="Dalin E."/>
            <person name="Tice H."/>
            <person name="Pitluck S."/>
            <person name="Chain P."/>
            <person name="Malfatti S."/>
            <person name="Shin M."/>
            <person name="Vergez L."/>
            <person name="Schmutz J."/>
            <person name="Larimer F."/>
            <person name="Land M."/>
            <person name="Hauser L."/>
            <person name="Kyrpides N."/>
            <person name="Kim E."/>
            <person name="Meeks J.C."/>
            <person name="Elhai J."/>
            <person name="Campbell E.L."/>
            <person name="Thiel T."/>
            <person name="Longmire J."/>
            <person name="Potts M."/>
            <person name="Atlas R."/>
        </authorList>
    </citation>
    <scope>NUCLEOTIDE SEQUENCE [LARGE SCALE GENOMIC DNA]</scope>
    <source>
        <strain evidence="3">ATCC 29133 / PCC 73102</strain>
        <plasmid evidence="3">Plasmid pNPUN01</plasmid>
    </source>
</reference>
<dbReference type="CDD" id="cd00198">
    <property type="entry name" value="vWFA"/>
    <property type="match status" value="1"/>
</dbReference>